<dbReference type="InterPro" id="IPR016177">
    <property type="entry name" value="DNA-bd_dom_sf"/>
</dbReference>
<dbReference type="AlphaFoldDB" id="X0XDE5"/>
<dbReference type="PANTHER" id="PTHR31241:SF62">
    <property type="entry name" value="DEHYDRATION-RESPONSIVE ELEMENT-BINDING PROTEIN 2D"/>
    <property type="match status" value="1"/>
</dbReference>
<dbReference type="Gene3D" id="3.30.730.10">
    <property type="entry name" value="AP2/ERF domain"/>
    <property type="match status" value="1"/>
</dbReference>
<evidence type="ECO:0000256" key="1">
    <source>
        <dbReference type="ARBA" id="ARBA00023015"/>
    </source>
</evidence>
<dbReference type="GO" id="GO:0000976">
    <property type="term" value="F:transcription cis-regulatory region binding"/>
    <property type="evidence" value="ECO:0007669"/>
    <property type="project" value="TreeGrafter"/>
</dbReference>
<evidence type="ECO:0000256" key="3">
    <source>
        <dbReference type="ARBA" id="ARBA00023125"/>
    </source>
</evidence>
<dbReference type="InterPro" id="IPR003615">
    <property type="entry name" value="HNH_nuc"/>
</dbReference>
<sequence length="229" mass="27002">MHIKKCKNCIYLAEAKGEGKTVFVCVNRQDFVGRLRLVENNDFCRNFQSKRFIDRPTVKQPTNGNIRFIPLTKGKIAIVDVEDYEHLKQYKWYATYTDGRYYAYRSFNRTCMSMHRYIMNAPRDKVVDHKDGNGLNNRRSNLRICAIRENVHNCRGRYKTSKYKGVCWNKKVHKWVSSITEKGRNKFLGHFDDEADAARAYDESARKYFGEFAYLNFPDEIDCAKEKGL</sequence>
<dbReference type="InterPro" id="IPR036955">
    <property type="entry name" value="AP2/ERF_dom_sf"/>
</dbReference>
<dbReference type="PANTHER" id="PTHR31241">
    <property type="entry name" value="DEHYDRATION-RESPONSIVE ELEMENT-BINDING PROTEIN 2C"/>
    <property type="match status" value="1"/>
</dbReference>
<evidence type="ECO:0000256" key="5">
    <source>
        <dbReference type="ARBA" id="ARBA00023163"/>
    </source>
</evidence>
<evidence type="ECO:0000313" key="7">
    <source>
        <dbReference type="EMBL" id="GAG41209.1"/>
    </source>
</evidence>
<dbReference type="InterPro" id="IPR044925">
    <property type="entry name" value="His-Me_finger_sf"/>
</dbReference>
<keyword evidence="1" id="KW-0805">Transcription regulation</keyword>
<keyword evidence="3" id="KW-0238">DNA-binding</keyword>
<keyword evidence="2" id="KW-0346">Stress response</keyword>
<dbReference type="Gene3D" id="3.90.75.20">
    <property type="match status" value="1"/>
</dbReference>
<dbReference type="PROSITE" id="PS51032">
    <property type="entry name" value="AP2_ERF"/>
    <property type="match status" value="1"/>
</dbReference>
<evidence type="ECO:0000256" key="2">
    <source>
        <dbReference type="ARBA" id="ARBA00023016"/>
    </source>
</evidence>
<accession>X0XDE5</accession>
<dbReference type="GO" id="GO:0006950">
    <property type="term" value="P:response to stress"/>
    <property type="evidence" value="ECO:0007669"/>
    <property type="project" value="TreeGrafter"/>
</dbReference>
<protein>
    <recommendedName>
        <fullName evidence="6">AP2/ERF domain-containing protein</fullName>
    </recommendedName>
</protein>
<keyword evidence="4" id="KW-0010">Activator</keyword>
<dbReference type="GO" id="GO:0045893">
    <property type="term" value="P:positive regulation of DNA-templated transcription"/>
    <property type="evidence" value="ECO:0007669"/>
    <property type="project" value="TreeGrafter"/>
</dbReference>
<name>X0XDE5_9ZZZZ</name>
<feature type="domain" description="AP2/ERF" evidence="6">
    <location>
        <begin position="162"/>
        <end position="218"/>
    </location>
</feature>
<keyword evidence="5" id="KW-0804">Transcription</keyword>
<gene>
    <name evidence="7" type="ORF">S01H1_64251</name>
</gene>
<reference evidence="7" key="1">
    <citation type="journal article" date="2014" name="Front. Microbiol.">
        <title>High frequency of phylogenetically diverse reductive dehalogenase-homologous genes in deep subseafloor sedimentary metagenomes.</title>
        <authorList>
            <person name="Kawai M."/>
            <person name="Futagami T."/>
            <person name="Toyoda A."/>
            <person name="Takaki Y."/>
            <person name="Nishi S."/>
            <person name="Hori S."/>
            <person name="Arai W."/>
            <person name="Tsubouchi T."/>
            <person name="Morono Y."/>
            <person name="Uchiyama I."/>
            <person name="Ito T."/>
            <person name="Fujiyama A."/>
            <person name="Inagaki F."/>
            <person name="Takami H."/>
        </authorList>
    </citation>
    <scope>NUCLEOTIDE SEQUENCE</scope>
    <source>
        <strain evidence="7">Expedition CK06-06</strain>
    </source>
</reference>
<evidence type="ECO:0000256" key="4">
    <source>
        <dbReference type="ARBA" id="ARBA00023159"/>
    </source>
</evidence>
<proteinExistence type="predicted"/>
<evidence type="ECO:0000259" key="6">
    <source>
        <dbReference type="PROSITE" id="PS51032"/>
    </source>
</evidence>
<dbReference type="EMBL" id="BARS01042343">
    <property type="protein sequence ID" value="GAG41209.1"/>
    <property type="molecule type" value="Genomic_DNA"/>
</dbReference>
<comment type="caution">
    <text evidence="7">The sequence shown here is derived from an EMBL/GenBank/DDBJ whole genome shotgun (WGS) entry which is preliminary data.</text>
</comment>
<dbReference type="Pfam" id="PF13392">
    <property type="entry name" value="HNH_3"/>
    <property type="match status" value="1"/>
</dbReference>
<dbReference type="GO" id="GO:0005634">
    <property type="term" value="C:nucleus"/>
    <property type="evidence" value="ECO:0007669"/>
    <property type="project" value="TreeGrafter"/>
</dbReference>
<organism evidence="7">
    <name type="scientific">marine sediment metagenome</name>
    <dbReference type="NCBI Taxonomy" id="412755"/>
    <lineage>
        <taxon>unclassified sequences</taxon>
        <taxon>metagenomes</taxon>
        <taxon>ecological metagenomes</taxon>
    </lineage>
</organism>
<dbReference type="SUPFAM" id="SSF54060">
    <property type="entry name" value="His-Me finger endonucleases"/>
    <property type="match status" value="1"/>
</dbReference>
<dbReference type="GO" id="GO:0003700">
    <property type="term" value="F:DNA-binding transcription factor activity"/>
    <property type="evidence" value="ECO:0007669"/>
    <property type="project" value="InterPro"/>
</dbReference>
<dbReference type="SUPFAM" id="SSF54171">
    <property type="entry name" value="DNA-binding domain"/>
    <property type="match status" value="1"/>
</dbReference>
<dbReference type="InterPro" id="IPR001471">
    <property type="entry name" value="AP2/ERF_dom"/>
</dbReference>
<dbReference type="SMART" id="SM00380">
    <property type="entry name" value="AP2"/>
    <property type="match status" value="1"/>
</dbReference>